<keyword evidence="2 9" id="KW-0963">Cytoplasm</keyword>
<dbReference type="Gene3D" id="3.40.50.620">
    <property type="entry name" value="HUPs"/>
    <property type="match status" value="1"/>
</dbReference>
<keyword evidence="5 9" id="KW-0067">ATP-binding</keyword>
<dbReference type="SUPFAM" id="SSF47323">
    <property type="entry name" value="Anticodon-binding domain of a subclass of class I aminoacyl-tRNA synthetases"/>
    <property type="match status" value="1"/>
</dbReference>
<dbReference type="PRINTS" id="PR01038">
    <property type="entry name" value="TRNASYNTHARG"/>
</dbReference>
<dbReference type="HAMAP" id="MF_00123">
    <property type="entry name" value="Arg_tRNA_synth"/>
    <property type="match status" value="1"/>
</dbReference>
<keyword evidence="3 9" id="KW-0436">Ligase</keyword>
<name>A0A8J7UI17_9HYPH</name>
<reference evidence="13" key="1">
    <citation type="submission" date="2021-03" db="EMBL/GenBank/DDBJ databases">
        <title>Genome sequencing and assembly of Tianweitania sediminis.</title>
        <authorList>
            <person name="Chhetri G."/>
        </authorList>
    </citation>
    <scope>NUCLEOTIDE SEQUENCE</scope>
    <source>
        <strain evidence="13">Z8</strain>
    </source>
</reference>
<accession>A0A8J7UI17</accession>
<dbReference type="Pfam" id="PF00750">
    <property type="entry name" value="tRNA-synt_1d"/>
    <property type="match status" value="2"/>
</dbReference>
<dbReference type="InterPro" id="IPR035684">
    <property type="entry name" value="ArgRS_core"/>
</dbReference>
<evidence type="ECO:0000256" key="7">
    <source>
        <dbReference type="ARBA" id="ARBA00023146"/>
    </source>
</evidence>
<evidence type="ECO:0000256" key="1">
    <source>
        <dbReference type="ARBA" id="ARBA00005594"/>
    </source>
</evidence>
<dbReference type="InterPro" id="IPR009080">
    <property type="entry name" value="tRNAsynth_Ia_anticodon-bd"/>
</dbReference>
<dbReference type="PANTHER" id="PTHR11956">
    <property type="entry name" value="ARGINYL-TRNA SYNTHETASE"/>
    <property type="match status" value="1"/>
</dbReference>
<dbReference type="SMART" id="SM01016">
    <property type="entry name" value="Arg_tRNA_synt_N"/>
    <property type="match status" value="1"/>
</dbReference>
<dbReference type="GO" id="GO:0005737">
    <property type="term" value="C:cytoplasm"/>
    <property type="evidence" value="ECO:0007669"/>
    <property type="project" value="UniProtKB-SubCell"/>
</dbReference>
<dbReference type="InterPro" id="IPR001278">
    <property type="entry name" value="Arg-tRNA-ligase"/>
</dbReference>
<evidence type="ECO:0000259" key="11">
    <source>
        <dbReference type="SMART" id="SM00836"/>
    </source>
</evidence>
<feature type="short sequence motif" description="'HIGH' region" evidence="9">
    <location>
        <begin position="131"/>
        <end position="141"/>
    </location>
</feature>
<dbReference type="InterPro" id="IPR001412">
    <property type="entry name" value="aa-tRNA-synth_I_CS"/>
</dbReference>
<keyword evidence="4 9" id="KW-0547">Nucleotide-binding</keyword>
<keyword evidence="7 9" id="KW-0030">Aminoacyl-tRNA synthetase</keyword>
<dbReference type="Pfam" id="PF05746">
    <property type="entry name" value="DALR_1"/>
    <property type="match status" value="1"/>
</dbReference>
<dbReference type="CDD" id="cd00671">
    <property type="entry name" value="ArgRS_core"/>
    <property type="match status" value="1"/>
</dbReference>
<keyword evidence="6 9" id="KW-0648">Protein biosynthesis</keyword>
<sequence>MNLFAEFSARIVDMVQALGLKTASGEPLDMARVAVELPRDVNHGDLATNAAMVLSKAVGTNPRQLGEQLAAELAKDPDVSEVSVAGPGFVNIRLADGFWQARLRDILAAGTDYGRSKAGAGRKINVEYVSANPTGPMHVGHCRGAVVGDALANLLAFAGSEVTKEYYINDAGAQIGVLAQSAFLRYREALGEDIGDIPAGLYPGDYLVPVGQTLADRFGRALLEKPENEALALVSDETIDAMMGMIREDLAALNVHHDVFFSERTLHADHAKAIRSAISDLTLKGHVYKGKLPPPKGQKPEDWEDREQTLFRSTEVGDDIDRPLVKSDGAYTYFAADVAYLKDKYARGFNELVYVLGADHGGYVKRLEALARAVTDSQVELTVLLCQLVRLLRNGEPVKMSKRAGEFITLRDVVDEVGRDAIRFMMLYRKNGEPLDFDFAKVTEQSKDNPVFYVQYASARCYSVFRQTKEHLGLDRPDRAALSENTHLLTDPGELALIRKLAEYPRVIEAAAQAMEPHRIAFYLYDLASSFHAHWNRGTDNPDLRFVRVNESTLTVARLGLVQAVSDVLTSGLAIVGAEAPEEMR</sequence>
<dbReference type="AlphaFoldDB" id="A0A8J7UI17"/>
<dbReference type="Pfam" id="PF03485">
    <property type="entry name" value="Arg_tRNA_synt_N"/>
    <property type="match status" value="1"/>
</dbReference>
<evidence type="ECO:0000256" key="9">
    <source>
        <dbReference type="HAMAP-Rule" id="MF_00123"/>
    </source>
</evidence>
<organism evidence="13 14">
    <name type="scientific">Tianweitania sediminis</name>
    <dbReference type="NCBI Taxonomy" id="1502156"/>
    <lineage>
        <taxon>Bacteria</taxon>
        <taxon>Pseudomonadati</taxon>
        <taxon>Pseudomonadota</taxon>
        <taxon>Alphaproteobacteria</taxon>
        <taxon>Hyphomicrobiales</taxon>
        <taxon>Phyllobacteriaceae</taxon>
        <taxon>Tianweitania</taxon>
    </lineage>
</organism>
<protein>
    <recommendedName>
        <fullName evidence="9">Arginine--tRNA ligase</fullName>
        <ecNumber evidence="9">6.1.1.19</ecNumber>
    </recommendedName>
    <alternativeName>
        <fullName evidence="9">Arginyl-tRNA synthetase</fullName>
        <shortName evidence="9">ArgRS</shortName>
    </alternativeName>
</protein>
<evidence type="ECO:0000313" key="13">
    <source>
        <dbReference type="EMBL" id="MBP0439804.1"/>
    </source>
</evidence>
<dbReference type="InterPro" id="IPR005148">
    <property type="entry name" value="Arg-tRNA-synth_N"/>
</dbReference>
<feature type="domain" description="DALR anticodon binding" evidence="11">
    <location>
        <begin position="454"/>
        <end position="584"/>
    </location>
</feature>
<proteinExistence type="inferred from homology"/>
<evidence type="ECO:0000259" key="12">
    <source>
        <dbReference type="SMART" id="SM01016"/>
    </source>
</evidence>
<evidence type="ECO:0000256" key="4">
    <source>
        <dbReference type="ARBA" id="ARBA00022741"/>
    </source>
</evidence>
<evidence type="ECO:0000256" key="8">
    <source>
        <dbReference type="ARBA" id="ARBA00049339"/>
    </source>
</evidence>
<evidence type="ECO:0000256" key="3">
    <source>
        <dbReference type="ARBA" id="ARBA00022598"/>
    </source>
</evidence>
<comment type="subcellular location">
    <subcellularLocation>
        <location evidence="9">Cytoplasm</location>
    </subcellularLocation>
</comment>
<dbReference type="Gene3D" id="3.30.1360.70">
    <property type="entry name" value="Arginyl tRNA synthetase N-terminal domain"/>
    <property type="match status" value="1"/>
</dbReference>
<comment type="similarity">
    <text evidence="1 9 10">Belongs to the class-I aminoacyl-tRNA synthetase family.</text>
</comment>
<comment type="subunit">
    <text evidence="9">Monomer.</text>
</comment>
<feature type="domain" description="Arginyl tRNA synthetase N-terminal" evidence="12">
    <location>
        <begin position="5"/>
        <end position="94"/>
    </location>
</feature>
<dbReference type="PANTHER" id="PTHR11956:SF5">
    <property type="entry name" value="ARGININE--TRNA LIGASE, CYTOPLASMIC"/>
    <property type="match status" value="1"/>
</dbReference>
<dbReference type="RefSeq" id="WP_209335830.1">
    <property type="nucleotide sequence ID" value="NZ_JAGIYY010000004.1"/>
</dbReference>
<evidence type="ECO:0000256" key="5">
    <source>
        <dbReference type="ARBA" id="ARBA00022840"/>
    </source>
</evidence>
<dbReference type="SMART" id="SM00836">
    <property type="entry name" value="DALR_1"/>
    <property type="match status" value="1"/>
</dbReference>
<dbReference type="InterPro" id="IPR008909">
    <property type="entry name" value="DALR_anticod-bd"/>
</dbReference>
<dbReference type="Proteomes" id="UP000666240">
    <property type="component" value="Unassembled WGS sequence"/>
</dbReference>
<evidence type="ECO:0000256" key="2">
    <source>
        <dbReference type="ARBA" id="ARBA00022490"/>
    </source>
</evidence>
<evidence type="ECO:0000313" key="14">
    <source>
        <dbReference type="Proteomes" id="UP000666240"/>
    </source>
</evidence>
<dbReference type="GO" id="GO:0006420">
    <property type="term" value="P:arginyl-tRNA aminoacylation"/>
    <property type="evidence" value="ECO:0007669"/>
    <property type="project" value="UniProtKB-UniRule"/>
</dbReference>
<comment type="caution">
    <text evidence="13">The sequence shown here is derived from an EMBL/GenBank/DDBJ whole genome shotgun (WGS) entry which is preliminary data.</text>
</comment>
<keyword evidence="14" id="KW-1185">Reference proteome</keyword>
<dbReference type="Gene3D" id="1.10.730.10">
    <property type="entry name" value="Isoleucyl-tRNA Synthetase, Domain 1"/>
    <property type="match status" value="1"/>
</dbReference>
<dbReference type="PROSITE" id="PS00178">
    <property type="entry name" value="AA_TRNA_LIGASE_I"/>
    <property type="match status" value="1"/>
</dbReference>
<dbReference type="GO" id="GO:0004814">
    <property type="term" value="F:arginine-tRNA ligase activity"/>
    <property type="evidence" value="ECO:0007669"/>
    <property type="project" value="UniProtKB-UniRule"/>
</dbReference>
<comment type="catalytic activity">
    <reaction evidence="8 9">
        <text>tRNA(Arg) + L-arginine + ATP = L-arginyl-tRNA(Arg) + AMP + diphosphate</text>
        <dbReference type="Rhea" id="RHEA:20301"/>
        <dbReference type="Rhea" id="RHEA-COMP:9658"/>
        <dbReference type="Rhea" id="RHEA-COMP:9673"/>
        <dbReference type="ChEBI" id="CHEBI:30616"/>
        <dbReference type="ChEBI" id="CHEBI:32682"/>
        <dbReference type="ChEBI" id="CHEBI:33019"/>
        <dbReference type="ChEBI" id="CHEBI:78442"/>
        <dbReference type="ChEBI" id="CHEBI:78513"/>
        <dbReference type="ChEBI" id="CHEBI:456215"/>
        <dbReference type="EC" id="6.1.1.19"/>
    </reaction>
</comment>
<dbReference type="InterPro" id="IPR036695">
    <property type="entry name" value="Arg-tRNA-synth_N_sf"/>
</dbReference>
<evidence type="ECO:0000256" key="10">
    <source>
        <dbReference type="RuleBase" id="RU363038"/>
    </source>
</evidence>
<dbReference type="SUPFAM" id="SSF52374">
    <property type="entry name" value="Nucleotidylyl transferase"/>
    <property type="match status" value="1"/>
</dbReference>
<dbReference type="SUPFAM" id="SSF55190">
    <property type="entry name" value="Arginyl-tRNA synthetase (ArgRS), N-terminal 'additional' domain"/>
    <property type="match status" value="1"/>
</dbReference>
<dbReference type="GO" id="GO:0005524">
    <property type="term" value="F:ATP binding"/>
    <property type="evidence" value="ECO:0007669"/>
    <property type="project" value="UniProtKB-UniRule"/>
</dbReference>
<dbReference type="NCBIfam" id="TIGR00456">
    <property type="entry name" value="argS"/>
    <property type="match status" value="1"/>
</dbReference>
<dbReference type="EMBL" id="JAGIYY010000004">
    <property type="protein sequence ID" value="MBP0439804.1"/>
    <property type="molecule type" value="Genomic_DNA"/>
</dbReference>
<dbReference type="EC" id="6.1.1.19" evidence="9"/>
<gene>
    <name evidence="9" type="primary">argS</name>
    <name evidence="13" type="ORF">J5Y06_14180</name>
</gene>
<evidence type="ECO:0000256" key="6">
    <source>
        <dbReference type="ARBA" id="ARBA00022917"/>
    </source>
</evidence>
<dbReference type="InterPro" id="IPR014729">
    <property type="entry name" value="Rossmann-like_a/b/a_fold"/>
</dbReference>